<dbReference type="EMBL" id="JAUYVU010000001">
    <property type="protein sequence ID" value="MDP2539867.1"/>
    <property type="molecule type" value="Genomic_DNA"/>
</dbReference>
<feature type="chain" id="PRO_5044573486" description="Lipocalin-like domain-containing protein" evidence="1">
    <location>
        <begin position="25"/>
        <end position="150"/>
    </location>
</feature>
<dbReference type="PROSITE" id="PS51257">
    <property type="entry name" value="PROKAR_LIPOPROTEIN"/>
    <property type="match status" value="1"/>
</dbReference>
<evidence type="ECO:0000313" key="4">
    <source>
        <dbReference type="Proteomes" id="UP000222163"/>
    </source>
</evidence>
<feature type="signal peptide" evidence="1">
    <location>
        <begin position="1"/>
        <end position="24"/>
    </location>
</feature>
<reference evidence="3 4" key="1">
    <citation type="journal article" date="2016" name="Nat. Commun.">
        <title>Microbial interactions lead to rapid micro-scale successions on model marine particles.</title>
        <authorList>
            <person name="Datta M.S."/>
            <person name="Sliwerska E."/>
            <person name="Gore J."/>
            <person name="Polz M.F."/>
            <person name="Cordero O.X."/>
        </authorList>
    </citation>
    <scope>NUCLEOTIDE SEQUENCE [LARGE SCALE GENOMIC DNA]</scope>
    <source>
        <strain evidence="3 4">4G03</strain>
    </source>
</reference>
<evidence type="ECO:0000256" key="1">
    <source>
        <dbReference type="SAM" id="SignalP"/>
    </source>
</evidence>
<dbReference type="Proteomes" id="UP001242342">
    <property type="component" value="Unassembled WGS sequence"/>
</dbReference>
<proteinExistence type="predicted"/>
<dbReference type="Proteomes" id="UP000222163">
    <property type="component" value="Unassembled WGS sequence"/>
</dbReference>
<reference evidence="2 5" key="3">
    <citation type="submission" date="2023-07" db="EMBL/GenBank/DDBJ databases">
        <title>Genome content predicts the carbon catabolic preferences of heterotrophic bacteria.</title>
        <authorList>
            <person name="Gralka M."/>
        </authorList>
    </citation>
    <scope>NUCLEOTIDE SEQUENCE [LARGE SCALE GENOMIC DNA]</scope>
    <source>
        <strain evidence="2 5">4G03</strain>
    </source>
</reference>
<evidence type="ECO:0000313" key="5">
    <source>
        <dbReference type="Proteomes" id="UP001242342"/>
    </source>
</evidence>
<accession>A0A497Z385</accession>
<keyword evidence="5" id="KW-1185">Reference proteome</keyword>
<name>A0A2G1BUW7_9FLAO</name>
<dbReference type="EMBL" id="PDUU01000004">
    <property type="protein sequence ID" value="PHN97837.1"/>
    <property type="molecule type" value="Genomic_DNA"/>
</dbReference>
<comment type="caution">
    <text evidence="3">The sequence shown here is derived from an EMBL/GenBank/DDBJ whole genome shotgun (WGS) entry which is preliminary data.</text>
</comment>
<evidence type="ECO:0008006" key="6">
    <source>
        <dbReference type="Google" id="ProtNLM"/>
    </source>
</evidence>
<dbReference type="AlphaFoldDB" id="A0A2G1BUW7"/>
<protein>
    <recommendedName>
        <fullName evidence="6">Lipocalin-like domain-containing protein</fullName>
    </recommendedName>
</protein>
<dbReference type="RefSeq" id="WP_099276567.1">
    <property type="nucleotide sequence ID" value="NZ_JAUYVU010000001.1"/>
</dbReference>
<evidence type="ECO:0000313" key="2">
    <source>
        <dbReference type="EMBL" id="MDP2539867.1"/>
    </source>
</evidence>
<gene>
    <name evidence="3" type="ORF">CSC81_05340</name>
    <name evidence="2" type="ORF">Q8W23_00105</name>
</gene>
<sequence length="150" mass="16289">MKKIFKISYAVLMCLTLVMSSCSDSDNDPAGIANTKLSGNVFGTSFTAEGGKAFMSGNNELSVHITNIQADCSSDIFDYELEISTYVKAELGTYDNVNVVFSKKGSNPLNFFQGVAEVVRFTNNELTIKIKANSSADNSIEGFFTVPFCE</sequence>
<keyword evidence="1" id="KW-0732">Signal</keyword>
<organism evidence="3 4">
    <name type="scientific">Tenacibaculum discolor</name>
    <dbReference type="NCBI Taxonomy" id="361581"/>
    <lineage>
        <taxon>Bacteria</taxon>
        <taxon>Pseudomonadati</taxon>
        <taxon>Bacteroidota</taxon>
        <taxon>Flavobacteriia</taxon>
        <taxon>Flavobacteriales</taxon>
        <taxon>Flavobacteriaceae</taxon>
        <taxon>Tenacibaculum</taxon>
    </lineage>
</organism>
<evidence type="ECO:0000313" key="3">
    <source>
        <dbReference type="EMBL" id="PHN97837.1"/>
    </source>
</evidence>
<reference evidence="3" key="2">
    <citation type="submission" date="2017-10" db="EMBL/GenBank/DDBJ databases">
        <authorList>
            <person name="Enke T.N."/>
            <person name="Cordero O.X."/>
        </authorList>
    </citation>
    <scope>NUCLEOTIDE SEQUENCE</scope>
    <source>
        <strain evidence="3">4G03</strain>
    </source>
</reference>
<accession>A0A2G1BUW7</accession>